<evidence type="ECO:0008006" key="3">
    <source>
        <dbReference type="Google" id="ProtNLM"/>
    </source>
</evidence>
<evidence type="ECO:0000256" key="1">
    <source>
        <dbReference type="SAM" id="SignalP"/>
    </source>
</evidence>
<protein>
    <recommendedName>
        <fullName evidence="3">Secreted protein</fullName>
    </recommendedName>
</protein>
<organism evidence="2">
    <name type="scientific">uncultured Thermoleophilia bacterium</name>
    <dbReference type="NCBI Taxonomy" id="1497501"/>
    <lineage>
        <taxon>Bacteria</taxon>
        <taxon>Bacillati</taxon>
        <taxon>Actinomycetota</taxon>
        <taxon>Thermoleophilia</taxon>
        <taxon>environmental samples</taxon>
    </lineage>
</organism>
<dbReference type="EMBL" id="CADCWC010000290">
    <property type="protein sequence ID" value="CAA9541708.1"/>
    <property type="molecule type" value="Genomic_DNA"/>
</dbReference>
<name>A0A6J4U9F9_9ACTN</name>
<keyword evidence="1" id="KW-0732">Signal</keyword>
<accession>A0A6J4U9F9</accession>
<sequence>MSRMLLATTVLAAGALAVGAGTASAERPDRVRVAGSCNGPSTAKLKLSEEDGRIEVEYEVDQNRNGVRWNVVLRRRGVVVARGTRRTTAPSGSFEFRRLLADRPGTDTVTATATRRGETCRATARL</sequence>
<feature type="signal peptide" evidence="1">
    <location>
        <begin position="1"/>
        <end position="25"/>
    </location>
</feature>
<dbReference type="AlphaFoldDB" id="A0A6J4U9F9"/>
<gene>
    <name evidence="2" type="ORF">AVDCRST_MAG79-1918</name>
</gene>
<reference evidence="2" key="1">
    <citation type="submission" date="2020-02" db="EMBL/GenBank/DDBJ databases">
        <authorList>
            <person name="Meier V. D."/>
        </authorList>
    </citation>
    <scope>NUCLEOTIDE SEQUENCE</scope>
    <source>
        <strain evidence="2">AVDCRST_MAG79</strain>
    </source>
</reference>
<evidence type="ECO:0000313" key="2">
    <source>
        <dbReference type="EMBL" id="CAA9541708.1"/>
    </source>
</evidence>
<proteinExistence type="predicted"/>
<feature type="chain" id="PRO_5026654733" description="Secreted protein" evidence="1">
    <location>
        <begin position="26"/>
        <end position="126"/>
    </location>
</feature>